<evidence type="ECO:0000313" key="4">
    <source>
        <dbReference type="EMBL" id="NYI11010.1"/>
    </source>
</evidence>
<dbReference type="InterPro" id="IPR039561">
    <property type="entry name" value="Peptidase_M15C"/>
</dbReference>
<evidence type="ECO:0000259" key="3">
    <source>
        <dbReference type="Pfam" id="PF13539"/>
    </source>
</evidence>
<gene>
    <name evidence="4" type="ORF">BKA05_002525</name>
</gene>
<evidence type="ECO:0000256" key="2">
    <source>
        <dbReference type="SAM" id="SignalP"/>
    </source>
</evidence>
<dbReference type="RefSeq" id="WP_179531762.1">
    <property type="nucleotide sequence ID" value="NZ_BAAAPP010000005.1"/>
</dbReference>
<dbReference type="InterPro" id="IPR008964">
    <property type="entry name" value="Invasin/intimin_cell_adhesion"/>
</dbReference>
<dbReference type="Pfam" id="PF13539">
    <property type="entry name" value="Peptidase_M15_4"/>
    <property type="match status" value="1"/>
</dbReference>
<reference evidence="4 5" key="1">
    <citation type="submission" date="2020-07" db="EMBL/GenBank/DDBJ databases">
        <title>Sequencing the genomes of 1000 actinobacteria strains.</title>
        <authorList>
            <person name="Klenk H.-P."/>
        </authorList>
    </citation>
    <scope>NUCLEOTIDE SEQUENCE [LARGE SCALE GENOMIC DNA]</scope>
    <source>
        <strain evidence="4 5">DSM 18248</strain>
    </source>
</reference>
<dbReference type="SUPFAM" id="SSF49373">
    <property type="entry name" value="Invasin/intimin cell-adhesion fragments"/>
    <property type="match status" value="1"/>
</dbReference>
<protein>
    <recommendedName>
        <fullName evidence="3">Peptidase M15C domain-containing protein</fullName>
    </recommendedName>
</protein>
<dbReference type="EMBL" id="JACBZI010000001">
    <property type="protein sequence ID" value="NYI11010.1"/>
    <property type="molecule type" value="Genomic_DNA"/>
</dbReference>
<evidence type="ECO:0000313" key="5">
    <source>
        <dbReference type="Proteomes" id="UP000537326"/>
    </source>
</evidence>
<dbReference type="InterPro" id="IPR013783">
    <property type="entry name" value="Ig-like_fold"/>
</dbReference>
<dbReference type="InterPro" id="IPR009045">
    <property type="entry name" value="Zn_M74/Hedgehog-like"/>
</dbReference>
<dbReference type="GO" id="GO:0008233">
    <property type="term" value="F:peptidase activity"/>
    <property type="evidence" value="ECO:0007669"/>
    <property type="project" value="InterPro"/>
</dbReference>
<keyword evidence="5" id="KW-1185">Reference proteome</keyword>
<feature type="region of interest" description="Disordered" evidence="1">
    <location>
        <begin position="221"/>
        <end position="262"/>
    </location>
</feature>
<feature type="signal peptide" evidence="2">
    <location>
        <begin position="1"/>
        <end position="25"/>
    </location>
</feature>
<organism evidence="4 5">
    <name type="scientific">Nocardioides marinus</name>
    <dbReference type="NCBI Taxonomy" id="374514"/>
    <lineage>
        <taxon>Bacteria</taxon>
        <taxon>Bacillati</taxon>
        <taxon>Actinomycetota</taxon>
        <taxon>Actinomycetes</taxon>
        <taxon>Propionibacteriales</taxon>
        <taxon>Nocardioidaceae</taxon>
        <taxon>Nocardioides</taxon>
    </lineage>
</organism>
<feature type="chain" id="PRO_5030918069" description="Peptidase M15C domain-containing protein" evidence="2">
    <location>
        <begin position="26"/>
        <end position="476"/>
    </location>
</feature>
<evidence type="ECO:0000256" key="1">
    <source>
        <dbReference type="SAM" id="MobiDB-lite"/>
    </source>
</evidence>
<name>A0A7Y9YEZ8_9ACTN</name>
<proteinExistence type="predicted"/>
<dbReference type="GO" id="GO:0005975">
    <property type="term" value="P:carbohydrate metabolic process"/>
    <property type="evidence" value="ECO:0007669"/>
    <property type="project" value="UniProtKB-ARBA"/>
</dbReference>
<dbReference type="Proteomes" id="UP000537326">
    <property type="component" value="Unassembled WGS sequence"/>
</dbReference>
<dbReference type="Gene3D" id="2.60.40.10">
    <property type="entry name" value="Immunoglobulins"/>
    <property type="match status" value="1"/>
</dbReference>
<feature type="domain" description="Peptidase M15C" evidence="3">
    <location>
        <begin position="373"/>
        <end position="446"/>
    </location>
</feature>
<keyword evidence="2" id="KW-0732">Signal</keyword>
<sequence length="476" mass="52382">MVLGKPLVVVSTLLALVAGVVPAAAALAERAPSREVPPGLTLSAPPTYAGAQAPVTVTLADEAGEPVAGASLRVERRTGDTWAEAAVVTTAEDGTASLPLTLTRRPEDNVVRATWAGDETREPQATGPVTLPLRRRNARLRVKGPDEVVDETSVRVAVLWTTGAGEPLAGEVTLQHKRKGRWRDAEVLDTDDRGRAHTRIAPRDDSRWRLRTARQPWLERGRSPVHRVDNVPPGSVVRLGGPDPRRSLPRASRAEGDGASPVITRVPGRVWRSMQGRTWHRGCPVGRPQLRLLRINYWGYDGYRYRGELVVAAPVVGQMSAALRDMYDAGLPIRSMVRADRFGWSARLRGADDYASMAAGNTSAFNCRQVVGRTGVRSPHAWGRSLDINTWENPYRSSHGLVPNSWWASRSHPRVAWRSSQHRVVSIMRRHGLRWTYGTADSHHFDAVPRSGKRGRDVHDEHAPVLPPECKTEVCD</sequence>
<accession>A0A7Y9YEZ8</accession>
<comment type="caution">
    <text evidence="4">The sequence shown here is derived from an EMBL/GenBank/DDBJ whole genome shotgun (WGS) entry which is preliminary data.</text>
</comment>
<dbReference type="SUPFAM" id="SSF55166">
    <property type="entry name" value="Hedgehog/DD-peptidase"/>
    <property type="match status" value="1"/>
</dbReference>
<dbReference type="AlphaFoldDB" id="A0A7Y9YEZ8"/>